<keyword evidence="7" id="KW-1185">Reference proteome</keyword>
<evidence type="ECO:0000256" key="1">
    <source>
        <dbReference type="ARBA" id="ARBA00022722"/>
    </source>
</evidence>
<evidence type="ECO:0000313" key="6">
    <source>
        <dbReference type="EMBL" id="ANS79853.1"/>
    </source>
</evidence>
<gene>
    <name evidence="6" type="ORF">SGUI_2457</name>
</gene>
<dbReference type="Pfam" id="PF01850">
    <property type="entry name" value="PIN"/>
    <property type="match status" value="1"/>
</dbReference>
<protein>
    <recommendedName>
        <fullName evidence="5">PIN domain-containing protein</fullName>
    </recommendedName>
</protein>
<dbReference type="EMBL" id="CP014989">
    <property type="protein sequence ID" value="ANS79853.1"/>
    <property type="molecule type" value="Genomic_DNA"/>
</dbReference>
<proteinExistence type="predicted"/>
<dbReference type="STRING" id="1758689.SGUI_2457"/>
<keyword evidence="3" id="KW-0378">Hydrolase</keyword>
<dbReference type="Gene3D" id="3.40.50.1010">
    <property type="entry name" value="5'-nuclease"/>
    <property type="match status" value="1"/>
</dbReference>
<accession>A0A1B1NEM8</accession>
<name>A0A1B1NEM8_9MICO</name>
<dbReference type="Proteomes" id="UP000092482">
    <property type="component" value="Chromosome"/>
</dbReference>
<evidence type="ECO:0000313" key="7">
    <source>
        <dbReference type="Proteomes" id="UP000092482"/>
    </source>
</evidence>
<keyword evidence="2" id="KW-0479">Metal-binding</keyword>
<dbReference type="AlphaFoldDB" id="A0A1B1NEM8"/>
<dbReference type="GO" id="GO:0046872">
    <property type="term" value="F:metal ion binding"/>
    <property type="evidence" value="ECO:0007669"/>
    <property type="project" value="UniProtKB-KW"/>
</dbReference>
<dbReference type="SUPFAM" id="SSF88723">
    <property type="entry name" value="PIN domain-like"/>
    <property type="match status" value="1"/>
</dbReference>
<reference evidence="6 7" key="1">
    <citation type="submission" date="2016-03" db="EMBL/GenBank/DDBJ databases">
        <title>Shallow-sea hydrothermal system.</title>
        <authorList>
            <person name="Tang K."/>
        </authorList>
    </citation>
    <scope>NUCLEOTIDE SEQUENCE [LARGE SCALE GENOMIC DNA]</scope>
    <source>
        <strain evidence="6 7">JLT9</strain>
    </source>
</reference>
<dbReference type="GO" id="GO:0016787">
    <property type="term" value="F:hydrolase activity"/>
    <property type="evidence" value="ECO:0007669"/>
    <property type="project" value="UniProtKB-KW"/>
</dbReference>
<dbReference type="InterPro" id="IPR002716">
    <property type="entry name" value="PIN_dom"/>
</dbReference>
<feature type="domain" description="PIN" evidence="5">
    <location>
        <begin position="2"/>
        <end position="83"/>
    </location>
</feature>
<evidence type="ECO:0000256" key="2">
    <source>
        <dbReference type="ARBA" id="ARBA00022723"/>
    </source>
</evidence>
<evidence type="ECO:0000259" key="5">
    <source>
        <dbReference type="Pfam" id="PF01850"/>
    </source>
</evidence>
<organism evidence="6 7">
    <name type="scientific">Serinicoccus hydrothermalis</name>
    <dbReference type="NCBI Taxonomy" id="1758689"/>
    <lineage>
        <taxon>Bacteria</taxon>
        <taxon>Bacillati</taxon>
        <taxon>Actinomycetota</taxon>
        <taxon>Actinomycetes</taxon>
        <taxon>Micrococcales</taxon>
        <taxon>Ornithinimicrobiaceae</taxon>
        <taxon>Serinicoccus</taxon>
    </lineage>
</organism>
<keyword evidence="4" id="KW-0460">Magnesium</keyword>
<dbReference type="InterPro" id="IPR029060">
    <property type="entry name" value="PIN-like_dom_sf"/>
</dbReference>
<keyword evidence="1" id="KW-0540">Nuclease</keyword>
<dbReference type="KEGG" id="serj:SGUI_2457"/>
<dbReference type="GO" id="GO:0004518">
    <property type="term" value="F:nuclease activity"/>
    <property type="evidence" value="ECO:0007669"/>
    <property type="project" value="UniProtKB-KW"/>
</dbReference>
<evidence type="ECO:0000256" key="3">
    <source>
        <dbReference type="ARBA" id="ARBA00022801"/>
    </source>
</evidence>
<sequence>MHASAEAVQEFLFHRLRRGDREGAVAQTRAMMDALVLHPVDATVLERALQLVITTPLRGRDAVHAATALLAGFEEIVTTDDDFVGCGLRPVPPAEAAGRAGSLG</sequence>
<evidence type="ECO:0000256" key="4">
    <source>
        <dbReference type="ARBA" id="ARBA00022842"/>
    </source>
</evidence>